<gene>
    <name evidence="2" type="ORF">R4146_03165</name>
</gene>
<feature type="transmembrane region" description="Helical" evidence="1">
    <location>
        <begin position="303"/>
        <end position="318"/>
    </location>
</feature>
<proteinExistence type="predicted"/>
<organism evidence="2 3">
    <name type="scientific">Nicoliella lavandulae</name>
    <dbReference type="NCBI Taxonomy" id="3082954"/>
    <lineage>
        <taxon>Bacteria</taxon>
        <taxon>Bacillati</taxon>
        <taxon>Bacillota</taxon>
        <taxon>Bacilli</taxon>
        <taxon>Lactobacillales</taxon>
        <taxon>Lactobacillaceae</taxon>
        <taxon>Nicoliella</taxon>
    </lineage>
</organism>
<evidence type="ECO:0000313" key="2">
    <source>
        <dbReference type="EMBL" id="MEJ6400178.1"/>
    </source>
</evidence>
<feature type="transmembrane region" description="Helical" evidence="1">
    <location>
        <begin position="12"/>
        <end position="37"/>
    </location>
</feature>
<feature type="transmembrane region" description="Helical" evidence="1">
    <location>
        <begin position="324"/>
        <end position="344"/>
    </location>
</feature>
<feature type="transmembrane region" description="Helical" evidence="1">
    <location>
        <begin position="81"/>
        <end position="103"/>
    </location>
</feature>
<dbReference type="RefSeq" id="WP_339959997.1">
    <property type="nucleotide sequence ID" value="NZ_JAWMWH010000001.1"/>
</dbReference>
<evidence type="ECO:0000256" key="1">
    <source>
        <dbReference type="SAM" id="Phobius"/>
    </source>
</evidence>
<keyword evidence="2" id="KW-0328">Glycosyltransferase</keyword>
<keyword evidence="1" id="KW-0812">Transmembrane</keyword>
<feature type="transmembrane region" description="Helical" evidence="1">
    <location>
        <begin position="356"/>
        <end position="377"/>
    </location>
</feature>
<comment type="caution">
    <text evidence="2">The sequence shown here is derived from an EMBL/GenBank/DDBJ whole genome shotgun (WGS) entry which is preliminary data.</text>
</comment>
<feature type="transmembrane region" description="Helical" evidence="1">
    <location>
        <begin position="115"/>
        <end position="133"/>
    </location>
</feature>
<keyword evidence="1" id="KW-0472">Membrane</keyword>
<feature type="transmembrane region" description="Helical" evidence="1">
    <location>
        <begin position="168"/>
        <end position="198"/>
    </location>
</feature>
<sequence>MNNQIKQRLNWAMILLTAGISLFITAFITTTSPLFAFNNSWDGNTMFTVGKGLWHGLMPYRDLFDQRGPLIYLMNSFAALISYRTFLGVYLFEAITIFFDIVFAYQIINLKFKTPIAYAASLAFIPIVFNSYYFENGELPESLLMPLLLSLIYSILKSNGKLPSNWQLYGQGIALALVFWTKYSLIWPWVAFFGLVAIQSIHQHDWHELWRRFKMGGLGFLSISGPLIIFYGIMGALVDLFKVYFFINIHFYPSSGLFSPRIILNIAEFVFQNGTNLGMSILLILGTIYLIRLKSIDRFAKQLILSGLGLEIIFIVGNEFSFRYYYVGLGAYFVFLCMGIASLLDQLINHSRFTLNRISIIGTIIALGATFITNTTYRDTILFPHNQSISTNHKDTVPFQIQFANIINRSHDKSILNYDNLDVGLYTATATLPQSKYFAKLNLQGYAPMMGSQNEILKNHQAHFVVLTLLPHETVDDLIDPVDPTFQQAYQLVAQRDTVFQNHEMTYLLYELRS</sequence>
<name>A0ABU8SJW7_9LACO</name>
<evidence type="ECO:0000313" key="3">
    <source>
        <dbReference type="Proteomes" id="UP001370590"/>
    </source>
</evidence>
<feature type="transmembrane region" description="Helical" evidence="1">
    <location>
        <begin position="270"/>
        <end position="291"/>
    </location>
</feature>
<reference evidence="2 3" key="1">
    <citation type="submission" date="2023-10" db="EMBL/GenBank/DDBJ databases">
        <title>Nicoliella lavandulae sp. nov. isolated from Lavandula angustifolia flowers.</title>
        <authorList>
            <person name="Alcantara C."/>
            <person name="Zuniga M."/>
            <person name="Landete J.M."/>
            <person name="Monedero V."/>
        </authorList>
    </citation>
    <scope>NUCLEOTIDE SEQUENCE [LARGE SCALE GENOMIC DNA]</scope>
    <source>
        <strain evidence="2 3">Es01</strain>
    </source>
</reference>
<feature type="transmembrane region" description="Helical" evidence="1">
    <location>
        <begin position="218"/>
        <end position="238"/>
    </location>
</feature>
<keyword evidence="2" id="KW-0808">Transferase</keyword>
<keyword evidence="3" id="KW-1185">Reference proteome</keyword>
<accession>A0ABU8SJW7</accession>
<dbReference type="EMBL" id="JAWMWH010000001">
    <property type="protein sequence ID" value="MEJ6400178.1"/>
    <property type="molecule type" value="Genomic_DNA"/>
</dbReference>
<dbReference type="EC" id="2.4.-.-" evidence="2"/>
<protein>
    <submittedName>
        <fullName evidence="2">Glycosyltransferase family 39 protein</fullName>
        <ecNumber evidence="2">2.4.-.-</ecNumber>
    </submittedName>
</protein>
<dbReference type="Proteomes" id="UP001370590">
    <property type="component" value="Unassembled WGS sequence"/>
</dbReference>
<dbReference type="GO" id="GO:0016757">
    <property type="term" value="F:glycosyltransferase activity"/>
    <property type="evidence" value="ECO:0007669"/>
    <property type="project" value="UniProtKB-KW"/>
</dbReference>
<keyword evidence="1" id="KW-1133">Transmembrane helix</keyword>